<keyword evidence="2" id="KW-1185">Reference proteome</keyword>
<dbReference type="EMBL" id="LN890655">
    <property type="protein sequence ID" value="CUS04524.2"/>
    <property type="molecule type" value="Genomic_DNA"/>
</dbReference>
<sequence>MPNRAYNFRRLRSRAASDSSSIGGAPGELCRTDDEAQIVQLNVDLFDIEALGGADAAAKLAAMSPEDLIAFTCKTLFTNNPDWDEDRLEEYLAFLPDKTPQACNE</sequence>
<dbReference type="RefSeq" id="WP_095043846.1">
    <property type="nucleotide sequence ID" value="NZ_LN890655.1"/>
</dbReference>
<gene>
    <name evidence="1" type="ORF">CFX0092_A2646</name>
</gene>
<organism evidence="1 2">
    <name type="scientific">Candidatus Promineifilum breve</name>
    <dbReference type="NCBI Taxonomy" id="1806508"/>
    <lineage>
        <taxon>Bacteria</taxon>
        <taxon>Bacillati</taxon>
        <taxon>Chloroflexota</taxon>
        <taxon>Ardenticatenia</taxon>
        <taxon>Candidatus Promineifilales</taxon>
        <taxon>Candidatus Promineifilaceae</taxon>
        <taxon>Candidatus Promineifilum</taxon>
    </lineage>
</organism>
<dbReference type="AlphaFoldDB" id="A0A160T3X9"/>
<dbReference type="Proteomes" id="UP000215027">
    <property type="component" value="Chromosome I"/>
</dbReference>
<reference evidence="1" key="1">
    <citation type="submission" date="2016-01" db="EMBL/GenBank/DDBJ databases">
        <authorList>
            <person name="Mcilroy J.S."/>
            <person name="Karst M S."/>
            <person name="Albertsen M."/>
        </authorList>
    </citation>
    <scope>NUCLEOTIDE SEQUENCE</scope>
    <source>
        <strain evidence="1">Cfx-K</strain>
    </source>
</reference>
<dbReference type="KEGG" id="pbf:CFX0092_A2646"/>
<protein>
    <submittedName>
        <fullName evidence="1">Uncharacterized protein</fullName>
    </submittedName>
</protein>
<evidence type="ECO:0000313" key="2">
    <source>
        <dbReference type="Proteomes" id="UP000215027"/>
    </source>
</evidence>
<evidence type="ECO:0000313" key="1">
    <source>
        <dbReference type="EMBL" id="CUS04524.2"/>
    </source>
</evidence>
<accession>A0A160T3X9</accession>
<proteinExistence type="predicted"/>
<name>A0A160T3X9_9CHLR</name>